<evidence type="ECO:0000313" key="9">
    <source>
        <dbReference type="EMBL" id="MYY72149.1"/>
    </source>
</evidence>
<dbReference type="PANTHER" id="PTHR23407">
    <property type="entry name" value="ATPASE INHIBITOR/5-FORMYLTETRAHYDROFOLATE CYCLO-LIGASE"/>
    <property type="match status" value="1"/>
</dbReference>
<dbReference type="RefSeq" id="WP_003705938.1">
    <property type="nucleotide sequence ID" value="NZ_CAKMBQ010000001.1"/>
</dbReference>
<reference evidence="13 18" key="2">
    <citation type="submission" date="2016-05" db="EMBL/GenBank/DDBJ databases">
        <authorList>
            <person name="Lee J.-Y."/>
            <person name="Kim E.B."/>
            <person name="Choi Y.-J."/>
        </authorList>
    </citation>
    <scope>NUCLEOTIDE SEQUENCE [LARGE SCALE GENOMIC DNA]</scope>
    <source>
        <strain evidence="13 18">KLA006</strain>
    </source>
</reference>
<evidence type="ECO:0000313" key="10">
    <source>
        <dbReference type="EMBL" id="MYZ65774.1"/>
    </source>
</evidence>
<evidence type="ECO:0000313" key="7">
    <source>
        <dbReference type="EMBL" id="HJG16041.1"/>
    </source>
</evidence>
<dbReference type="KEGG" id="lsj:LSJ_0594"/>
<dbReference type="PANTHER" id="PTHR23407:SF1">
    <property type="entry name" value="5-FORMYLTETRAHYDROFOLATE CYCLO-LIGASE"/>
    <property type="match status" value="1"/>
</dbReference>
<dbReference type="EMBL" id="VSTU01000002">
    <property type="protein sequence ID" value="MYZ65774.1"/>
    <property type="molecule type" value="Genomic_DNA"/>
</dbReference>
<dbReference type="Pfam" id="PF01812">
    <property type="entry name" value="5-FTHF_cyc-lig"/>
    <property type="match status" value="1"/>
</dbReference>
<feature type="binding site" evidence="4">
    <location>
        <position position="57"/>
    </location>
    <ligand>
        <name>substrate</name>
    </ligand>
</feature>
<reference evidence="17" key="4">
    <citation type="submission" date="2017-04" db="EMBL/GenBank/DDBJ databases">
        <title>Function of individual gut microbiota members based on whole genome sequencing of pure cultures obtained from chicken caecum.</title>
        <authorList>
            <person name="Medvecky M."/>
            <person name="Cejkova D."/>
            <person name="Polansky O."/>
            <person name="Karasova D."/>
            <person name="Kubasova T."/>
            <person name="Cizek A."/>
            <person name="Rychlik I."/>
        </authorList>
    </citation>
    <scope>NUCLEOTIDE SEQUENCE [LARGE SCALE GENOMIC DNA]</scope>
    <source>
        <strain evidence="17">An84</strain>
    </source>
</reference>
<dbReference type="EMBL" id="DYVK01000073">
    <property type="protein sequence ID" value="HJG16041.1"/>
    <property type="molecule type" value="Genomic_DNA"/>
</dbReference>
<evidence type="ECO:0000313" key="19">
    <source>
        <dbReference type="Proteomes" id="UP000244552"/>
    </source>
</evidence>
<sequence length="182" mass="21329">MSMNKKEFRKNQIQKLQKLSKTWEKKLDELNLYKELFKTTEWEKADNVAITLSEDFELDTFPIISTAQQQNKKVLVPKTLPNRMMEFVELTPDVKIVRTKFGVLEPESENYVNKENIDLIIVPGLAFAENGARLGFGGGFYDKYLSDYRGNKVALVDRSRYFQEPQWDVDSFDIYITNQIRI</sequence>
<dbReference type="Proteomes" id="UP000470980">
    <property type="component" value="Unassembled WGS sequence"/>
</dbReference>
<dbReference type="AlphaFoldDB" id="A0A089QB23"/>
<dbReference type="Proteomes" id="UP000471678">
    <property type="component" value="Unassembled WGS sequence"/>
</dbReference>
<dbReference type="Proteomes" id="UP000759256">
    <property type="component" value="Unassembled WGS sequence"/>
</dbReference>
<accession>A0A089QB23</accession>
<dbReference type="GO" id="GO:0035999">
    <property type="term" value="P:tetrahydrofolate interconversion"/>
    <property type="evidence" value="ECO:0007669"/>
    <property type="project" value="TreeGrafter"/>
</dbReference>
<evidence type="ECO:0000256" key="1">
    <source>
        <dbReference type="ARBA" id="ARBA00010638"/>
    </source>
</evidence>
<evidence type="ECO:0000313" key="11">
    <source>
        <dbReference type="EMBL" id="OQQ91396.1"/>
    </source>
</evidence>
<dbReference type="EMBL" id="VSUB01000001">
    <property type="protein sequence ID" value="MYY63954.1"/>
    <property type="molecule type" value="Genomic_DNA"/>
</dbReference>
<reference evidence="6 15" key="1">
    <citation type="journal article" date="2014" name="BMC Genomics">
        <title>Unusual genome complexity in Lactobacillus salivarius JCM1046.</title>
        <authorList>
            <person name="Raftis E.J."/>
            <person name="Forde B.M."/>
            <person name="Claesson M.J."/>
            <person name="O'Toole P.W."/>
        </authorList>
    </citation>
    <scope>NUCLEOTIDE SEQUENCE [LARGE SCALE GENOMIC DNA]</scope>
    <source>
        <strain evidence="6 15">JCM1046</strain>
    </source>
</reference>
<dbReference type="Proteomes" id="UP000471300">
    <property type="component" value="Unassembled WGS sequence"/>
</dbReference>
<keyword evidence="5" id="KW-0479">Metal-binding</keyword>
<dbReference type="GeneID" id="89465334"/>
<dbReference type="GO" id="GO:0009396">
    <property type="term" value="P:folic acid-containing compound biosynthetic process"/>
    <property type="evidence" value="ECO:0007669"/>
    <property type="project" value="TreeGrafter"/>
</dbReference>
<dbReference type="GO" id="GO:0030272">
    <property type="term" value="F:5-formyltetrahydrofolate cyclo-ligase activity"/>
    <property type="evidence" value="ECO:0007669"/>
    <property type="project" value="UniProtKB-EC"/>
</dbReference>
<evidence type="ECO:0000313" key="17">
    <source>
        <dbReference type="Proteomes" id="UP000196255"/>
    </source>
</evidence>
<dbReference type="Gene3D" id="3.40.50.10420">
    <property type="entry name" value="NagB/RpiA/CoA transferase-like"/>
    <property type="match status" value="1"/>
</dbReference>
<dbReference type="EMBL" id="NBEF01000014">
    <property type="protein sequence ID" value="OQQ91396.1"/>
    <property type="molecule type" value="Genomic_DNA"/>
</dbReference>
<dbReference type="PIRSF" id="PIRSF006806">
    <property type="entry name" value="FTHF_cligase"/>
    <property type="match status" value="1"/>
</dbReference>
<evidence type="ECO:0000313" key="22">
    <source>
        <dbReference type="Proteomes" id="UP000471678"/>
    </source>
</evidence>
<dbReference type="EMBL" id="VSTR01000001">
    <property type="protein sequence ID" value="MYY72149.1"/>
    <property type="molecule type" value="Genomic_DNA"/>
</dbReference>
<dbReference type="NCBIfam" id="TIGR02727">
    <property type="entry name" value="MTHFS_bact"/>
    <property type="match status" value="1"/>
</dbReference>
<keyword evidence="2 4" id="KW-0547">Nucleotide-binding</keyword>
<evidence type="ECO:0000313" key="20">
    <source>
        <dbReference type="Proteomes" id="UP000470980"/>
    </source>
</evidence>
<evidence type="ECO:0000313" key="8">
    <source>
        <dbReference type="EMBL" id="MYY63954.1"/>
    </source>
</evidence>
<evidence type="ECO:0000313" key="14">
    <source>
        <dbReference type="EMBL" id="PTR98946.1"/>
    </source>
</evidence>
<dbReference type="GO" id="GO:0005524">
    <property type="term" value="F:ATP binding"/>
    <property type="evidence" value="ECO:0007669"/>
    <property type="project" value="UniProtKB-KW"/>
</dbReference>
<evidence type="ECO:0000313" key="21">
    <source>
        <dbReference type="Proteomes" id="UP000471300"/>
    </source>
</evidence>
<feature type="binding site" evidence="4">
    <location>
        <begin position="133"/>
        <end position="141"/>
    </location>
    <ligand>
        <name>ATP</name>
        <dbReference type="ChEBI" id="CHEBI:30616"/>
    </ligand>
</feature>
<keyword evidence="5" id="KW-0460">Magnesium</keyword>
<keyword evidence="3 4" id="KW-0067">ATP-binding</keyword>
<comment type="catalytic activity">
    <reaction evidence="5">
        <text>(6S)-5-formyl-5,6,7,8-tetrahydrofolate + ATP = (6R)-5,10-methenyltetrahydrofolate + ADP + phosphate</text>
        <dbReference type="Rhea" id="RHEA:10488"/>
        <dbReference type="ChEBI" id="CHEBI:30616"/>
        <dbReference type="ChEBI" id="CHEBI:43474"/>
        <dbReference type="ChEBI" id="CHEBI:57455"/>
        <dbReference type="ChEBI" id="CHEBI:57457"/>
        <dbReference type="ChEBI" id="CHEBI:456216"/>
        <dbReference type="EC" id="6.3.3.2"/>
    </reaction>
</comment>
<dbReference type="InterPro" id="IPR024185">
    <property type="entry name" value="FTHF_cligase-like_sf"/>
</dbReference>
<dbReference type="Proteomes" id="UP000196255">
    <property type="component" value="Unassembled WGS sequence"/>
</dbReference>
<protein>
    <recommendedName>
        <fullName evidence="5">5-formyltetrahydrofolate cyclo-ligase</fullName>
        <ecNumber evidence="5">6.3.3.2</ecNumber>
    </recommendedName>
</protein>
<evidence type="ECO:0000313" key="13">
    <source>
        <dbReference type="EMBL" id="PAY45892.1"/>
    </source>
</evidence>
<reference evidence="20 21" key="7">
    <citation type="journal article" date="2020" name="Food Funct.">
        <title>Screening of Lactobacillus salivarius strains from the feces of Chinese populations and the evaluation of their effects against intestinal inflammation in mice.</title>
        <authorList>
            <person name="Zhai Q."/>
            <person name="Shen X."/>
            <person name="Cen S."/>
            <person name="Zhang C."/>
            <person name="Tian F."/>
            <person name="Zhao J."/>
            <person name="Zhang H."/>
            <person name="Xue Y."/>
            <person name="Chen W."/>
        </authorList>
    </citation>
    <scope>NUCLEOTIDE SEQUENCE [LARGE SCALE GENOMIC DNA]</scope>
    <source>
        <strain evidence="8 22">FYNDL5_1.scaf</strain>
        <strain evidence="10 21">FZJTZ28M4.scaf</strain>
        <strain evidence="9 20">FZJTZ9M6.scaf</strain>
    </source>
</reference>
<evidence type="ECO:0000256" key="2">
    <source>
        <dbReference type="ARBA" id="ARBA00022741"/>
    </source>
</evidence>
<proteinExistence type="inferred from homology"/>
<dbReference type="InterPro" id="IPR002698">
    <property type="entry name" value="FTHF_cligase"/>
</dbReference>
<keyword evidence="6" id="KW-0436">Ligase</keyword>
<reference evidence="7" key="8">
    <citation type="journal article" date="2021" name="PeerJ">
        <title>Extensive microbial diversity within the chicken gut microbiome revealed by metagenomics and culture.</title>
        <authorList>
            <person name="Gilroy R."/>
            <person name="Ravi A."/>
            <person name="Getino M."/>
            <person name="Pursley I."/>
            <person name="Horton D.L."/>
            <person name="Alikhan N.F."/>
            <person name="Baker D."/>
            <person name="Gharbi K."/>
            <person name="Hall N."/>
            <person name="Watson M."/>
            <person name="Adriaenssens E.M."/>
            <person name="Foster-Nyarko E."/>
            <person name="Jarju S."/>
            <person name="Secka A."/>
            <person name="Antonio M."/>
            <person name="Oren A."/>
            <person name="Chaudhuri R.R."/>
            <person name="La Ragione R."/>
            <person name="Hildebrand F."/>
            <person name="Pallen M.J."/>
        </authorList>
    </citation>
    <scope>NUCLEOTIDE SEQUENCE</scope>
    <source>
        <strain evidence="7">CHK189-29639</strain>
    </source>
</reference>
<organism evidence="6 15">
    <name type="scientific">Ligilactobacillus salivarius</name>
    <dbReference type="NCBI Taxonomy" id="1624"/>
    <lineage>
        <taxon>Bacteria</taxon>
        <taxon>Bacillati</taxon>
        <taxon>Bacillota</taxon>
        <taxon>Bacilli</taxon>
        <taxon>Lactobacillales</taxon>
        <taxon>Lactobacillaceae</taxon>
        <taxon>Ligilactobacillus</taxon>
    </lineage>
</organism>
<evidence type="ECO:0000313" key="12">
    <source>
        <dbReference type="EMBL" id="OUN18460.1"/>
    </source>
</evidence>
<dbReference type="InterPro" id="IPR037171">
    <property type="entry name" value="NagB/RpiA_transferase-like"/>
</dbReference>
<dbReference type="SUPFAM" id="SSF100950">
    <property type="entry name" value="NagB/RpiA/CoA transferase-like"/>
    <property type="match status" value="1"/>
</dbReference>
<reference evidence="14 19" key="6">
    <citation type="journal article" date="2018" name="Genome Announc.">
        <title>Fifty-Six Draft Genome Sequences of 10 Lactobacillus Species from 22 Commercial Dietary Supplements.</title>
        <authorList>
            <person name="Gangiredla J."/>
            <person name="Barnaba T.J."/>
            <person name="Mammel M.K."/>
            <person name="Lacher D.W."/>
            <person name="Elkins C.A."/>
            <person name="Lampel K.A."/>
            <person name="Whitehouse C.A."/>
            <person name="Tartera C."/>
        </authorList>
    </citation>
    <scope>NUCLEOTIDE SEQUENCE [LARGE SCALE GENOMIC DNA]</scope>
    <source>
        <strain evidence="14 19">DS11_12</strain>
    </source>
</reference>
<evidence type="ECO:0000313" key="16">
    <source>
        <dbReference type="Proteomes" id="UP000192575"/>
    </source>
</evidence>
<evidence type="ECO:0000313" key="15">
    <source>
        <dbReference type="Proteomes" id="UP000029488"/>
    </source>
</evidence>
<feature type="binding site" evidence="4">
    <location>
        <begin position="5"/>
        <end position="9"/>
    </location>
    <ligand>
        <name>ATP</name>
        <dbReference type="ChEBI" id="CHEBI:30616"/>
    </ligand>
</feature>
<evidence type="ECO:0000256" key="3">
    <source>
        <dbReference type="ARBA" id="ARBA00022840"/>
    </source>
</evidence>
<reference evidence="11 16" key="3">
    <citation type="submission" date="2017-03" db="EMBL/GenBank/DDBJ databases">
        <title>Phylogenomics and comparative genomics of Lactobacillus salivarius, a mammalian gut commensal.</title>
        <authorList>
            <person name="Harris H.M."/>
        </authorList>
    </citation>
    <scope>NUCLEOTIDE SEQUENCE [LARGE SCALE GENOMIC DNA]</scope>
    <source>
        <strain evidence="11 16">JCM 1047</strain>
    </source>
</reference>
<evidence type="ECO:0000313" key="6">
    <source>
        <dbReference type="EMBL" id="AIR10289.1"/>
    </source>
</evidence>
<comment type="similarity">
    <text evidence="1 5">Belongs to the 5-formyltetrahydrofolate cyclo-ligase family.</text>
</comment>
<dbReference type="Proteomes" id="UP000218139">
    <property type="component" value="Unassembled WGS sequence"/>
</dbReference>
<dbReference type="EC" id="6.3.3.2" evidence="5"/>
<dbReference type="EMBL" id="QAGV01000001">
    <property type="protein sequence ID" value="PTR98946.1"/>
    <property type="molecule type" value="Genomic_DNA"/>
</dbReference>
<dbReference type="Proteomes" id="UP000192575">
    <property type="component" value="Unassembled WGS sequence"/>
</dbReference>
<reference evidence="7" key="9">
    <citation type="submission" date="2021-09" db="EMBL/GenBank/DDBJ databases">
        <authorList>
            <person name="Gilroy R."/>
        </authorList>
    </citation>
    <scope>NUCLEOTIDE SEQUENCE</scope>
    <source>
        <strain evidence="7">CHK189-29639</strain>
    </source>
</reference>
<evidence type="ECO:0000256" key="5">
    <source>
        <dbReference type="RuleBase" id="RU361279"/>
    </source>
</evidence>
<dbReference type="Proteomes" id="UP000029488">
    <property type="component" value="Chromosome"/>
</dbReference>
<dbReference type="EMBL" id="CP007646">
    <property type="protein sequence ID" value="AIR10289.1"/>
    <property type="molecule type" value="Genomic_DNA"/>
</dbReference>
<comment type="cofactor">
    <cofactor evidence="5">
        <name>Mg(2+)</name>
        <dbReference type="ChEBI" id="CHEBI:18420"/>
    </cofactor>
</comment>
<evidence type="ECO:0000256" key="4">
    <source>
        <dbReference type="PIRSR" id="PIRSR006806-1"/>
    </source>
</evidence>
<dbReference type="GO" id="GO:0046872">
    <property type="term" value="F:metal ion binding"/>
    <property type="evidence" value="ECO:0007669"/>
    <property type="project" value="UniProtKB-KW"/>
</dbReference>
<dbReference type="EMBL" id="NFHF01000011">
    <property type="protein sequence ID" value="OUN18460.1"/>
    <property type="molecule type" value="Genomic_DNA"/>
</dbReference>
<name>A0A089QB23_9LACO</name>
<dbReference type="EMBL" id="LXZO01000099">
    <property type="protein sequence ID" value="PAY45892.1"/>
    <property type="molecule type" value="Genomic_DNA"/>
</dbReference>
<dbReference type="Proteomes" id="UP000244552">
    <property type="component" value="Unassembled WGS sequence"/>
</dbReference>
<evidence type="ECO:0000313" key="18">
    <source>
        <dbReference type="Proteomes" id="UP000218139"/>
    </source>
</evidence>
<feature type="binding site" evidence="4">
    <location>
        <position position="52"/>
    </location>
    <ligand>
        <name>substrate</name>
    </ligand>
</feature>
<reference evidence="12" key="5">
    <citation type="journal article" date="2018" name="BMC Genomics">
        <title>Whole genome sequencing and function prediction of 133 gut anaerobes isolated from chicken caecum in pure cultures.</title>
        <authorList>
            <person name="Medvecky M."/>
            <person name="Cejkova D."/>
            <person name="Polansky O."/>
            <person name="Karasova D."/>
            <person name="Kubasova T."/>
            <person name="Cizek A."/>
            <person name="Rychlik I."/>
        </authorList>
    </citation>
    <scope>NUCLEOTIDE SEQUENCE</scope>
    <source>
        <strain evidence="12">An84</strain>
    </source>
</reference>
<gene>
    <name evidence="13" type="ORF">A8C52_08805</name>
    <name evidence="12" type="ORF">B5G36_05895</name>
    <name evidence="11" type="ORF">B6U56_03020</name>
    <name evidence="14" type="ORF">DBP89_02105</name>
    <name evidence="10" type="ORF">FYL06_02205</name>
    <name evidence="9" type="ORF">FYL10_00365</name>
    <name evidence="8" type="ORF">FYL25_00635</name>
    <name evidence="7" type="ORF">K8V06_07905</name>
    <name evidence="6" type="ORF">LSJ_0594</name>
</gene>